<comment type="similarity">
    <text evidence="2">Belongs to the BshC family.</text>
</comment>
<dbReference type="Pfam" id="PF10079">
    <property type="entry name" value="Rossmann-like_BshC"/>
    <property type="match status" value="1"/>
</dbReference>
<accession>A0A1I2EU98</accession>
<dbReference type="STRING" id="1003.SAMN04488541_101123"/>
<dbReference type="EC" id="6.-.-.-" evidence="2"/>
<dbReference type="RefSeq" id="WP_091542748.1">
    <property type="nucleotide sequence ID" value="NZ_FONY01000011.1"/>
</dbReference>
<evidence type="ECO:0000313" key="6">
    <source>
        <dbReference type="Proteomes" id="UP000199513"/>
    </source>
</evidence>
<reference evidence="5 6" key="1">
    <citation type="submission" date="2016-10" db="EMBL/GenBank/DDBJ databases">
        <authorList>
            <person name="de Groot N.N."/>
        </authorList>
    </citation>
    <scope>NUCLEOTIDE SEQUENCE [LARGE SCALE GENOMIC DNA]</scope>
    <source>
        <strain>GEY</strain>
        <strain evidence="6">DSM 9560</strain>
    </source>
</reference>
<protein>
    <recommendedName>
        <fullName evidence="2">Putative cysteine ligase BshC</fullName>
        <ecNumber evidence="2">6.-.-.-</ecNumber>
    </recommendedName>
</protein>
<evidence type="ECO:0000256" key="1">
    <source>
        <dbReference type="ARBA" id="ARBA00022598"/>
    </source>
</evidence>
<dbReference type="InterPro" id="IPR055398">
    <property type="entry name" value="Rossmann-like_BshC"/>
</dbReference>
<dbReference type="OrthoDB" id="9765151at2"/>
<dbReference type="Proteomes" id="UP000199513">
    <property type="component" value="Unassembled WGS sequence"/>
</dbReference>
<dbReference type="HAMAP" id="MF_01867">
    <property type="entry name" value="BshC"/>
    <property type="match status" value="1"/>
</dbReference>
<organism evidence="5 6">
    <name type="scientific">Thermoflexibacter ruber</name>
    <dbReference type="NCBI Taxonomy" id="1003"/>
    <lineage>
        <taxon>Bacteria</taxon>
        <taxon>Pseudomonadati</taxon>
        <taxon>Bacteroidota</taxon>
        <taxon>Cytophagia</taxon>
        <taxon>Cytophagales</taxon>
        <taxon>Thermoflexibacteraceae</taxon>
        <taxon>Thermoflexibacter</taxon>
    </lineage>
</organism>
<keyword evidence="6" id="KW-1185">Reference proteome</keyword>
<dbReference type="EMBL" id="FONY01000011">
    <property type="protein sequence ID" value="SFE96036.1"/>
    <property type="molecule type" value="Genomic_DNA"/>
</dbReference>
<keyword evidence="1 2" id="KW-0436">Ligase</keyword>
<dbReference type="NCBIfam" id="TIGR03998">
    <property type="entry name" value="thiol_BshC"/>
    <property type="match status" value="1"/>
</dbReference>
<gene>
    <name evidence="2" type="primary">bshC</name>
    <name evidence="5" type="ORF">SAMN04488541_101123</name>
</gene>
<evidence type="ECO:0000259" key="4">
    <source>
        <dbReference type="Pfam" id="PF24850"/>
    </source>
</evidence>
<evidence type="ECO:0000256" key="2">
    <source>
        <dbReference type="HAMAP-Rule" id="MF_01867"/>
    </source>
</evidence>
<evidence type="ECO:0000313" key="5">
    <source>
        <dbReference type="EMBL" id="SFE96036.1"/>
    </source>
</evidence>
<dbReference type="PIRSF" id="PIRSF012535">
    <property type="entry name" value="UCP012535"/>
    <property type="match status" value="1"/>
</dbReference>
<proteinExistence type="inferred from homology"/>
<evidence type="ECO:0000259" key="3">
    <source>
        <dbReference type="Pfam" id="PF10079"/>
    </source>
</evidence>
<sequence length="517" mass="59916">MNNTKIPCADVKQFSDIFIDYICCHHQLSSFYHLFPSIENYAKQIQIKQDFPATHRKVLHQAIDQQYASIQRKPQLTIDLLLQPNTFTLTTGHQLNIFTGPLYFHFKIITVINAAKQLRMKYPQYNFIPVYWMASEDHDFEEISSFNLFWKKYTWQTEQKGAVGRFDPHSLSEVIAQTPEMDSIFKEAYANSQTLADATRYIVNELYGHEGLLVIDGDDRELKGLFKPIIKKEIFEQPTYQAITQTNKELERLGYSAQVFPREINLFYLDENLRERIVKEGNSYKVLNTSLSFSASEINQLIDASPEKFSPNVTLRPVYQEVILPNLSYTGGPGEFAYWLQLKEVFANFDVPFPILLPRNFALILSKAIQGKMEKLAVSINDLFVNADDFKNTWLAKNIAEPVHLQDEIAQVEQIFEQITEKAVMQDKSLKEFVGAMKQKTLASLEQIEGRIQKSQNQKFSTETNQLLDLHNKLFPNGGLQERTDNFLNFYLNDKEFLNKIADLLDPFDFDFNVIVM</sequence>
<dbReference type="GO" id="GO:0016874">
    <property type="term" value="F:ligase activity"/>
    <property type="evidence" value="ECO:0007669"/>
    <property type="project" value="UniProtKB-UniRule"/>
</dbReference>
<feature type="domain" description="Bacillithiol biosynthesis BshC C-terminal coiled-coil" evidence="4">
    <location>
        <begin position="362"/>
        <end position="515"/>
    </location>
</feature>
<name>A0A1I2EU98_9BACT</name>
<feature type="domain" description="Bacillithiol biosynthesis BshC N-terminal Rossmann-like" evidence="3">
    <location>
        <begin position="8"/>
        <end position="360"/>
    </location>
</feature>
<dbReference type="InterPro" id="IPR011199">
    <property type="entry name" value="Bacillithiol_biosynth_BshC"/>
</dbReference>
<dbReference type="InterPro" id="IPR055399">
    <property type="entry name" value="CC_BshC"/>
</dbReference>
<dbReference type="AlphaFoldDB" id="A0A1I2EU98"/>
<dbReference type="Pfam" id="PF24850">
    <property type="entry name" value="CC_BshC"/>
    <property type="match status" value="1"/>
</dbReference>